<proteinExistence type="predicted"/>
<dbReference type="EMBL" id="JACHVA010000127">
    <property type="protein sequence ID" value="MBC2603631.1"/>
    <property type="molecule type" value="Genomic_DNA"/>
</dbReference>
<keyword evidence="1" id="KW-0808">Transferase</keyword>
<protein>
    <submittedName>
        <fullName evidence="1">Class I SAM-dependent methyltransferase</fullName>
    </submittedName>
</protein>
<evidence type="ECO:0000313" key="1">
    <source>
        <dbReference type="EMBL" id="MBC2603631.1"/>
    </source>
</evidence>
<dbReference type="InterPro" id="IPR029063">
    <property type="entry name" value="SAM-dependent_MTases_sf"/>
</dbReference>
<gene>
    <name evidence="1" type="ORF">H5P30_17760</name>
</gene>
<dbReference type="Gene3D" id="3.40.50.150">
    <property type="entry name" value="Vaccinia Virus protein VP39"/>
    <property type="match status" value="1"/>
</dbReference>
<keyword evidence="2" id="KW-1185">Reference proteome</keyword>
<dbReference type="AlphaFoldDB" id="A0A7X1B100"/>
<dbReference type="RefSeq" id="WP_185694253.1">
    <property type="nucleotide sequence ID" value="NZ_JACHVA010000127.1"/>
</dbReference>
<organism evidence="1 2">
    <name type="scientific">Puniceicoccus vermicola</name>
    <dbReference type="NCBI Taxonomy" id="388746"/>
    <lineage>
        <taxon>Bacteria</taxon>
        <taxon>Pseudomonadati</taxon>
        <taxon>Verrucomicrobiota</taxon>
        <taxon>Opitutia</taxon>
        <taxon>Puniceicoccales</taxon>
        <taxon>Puniceicoccaceae</taxon>
        <taxon>Puniceicoccus</taxon>
    </lineage>
</organism>
<dbReference type="PANTHER" id="PTHR35276">
    <property type="entry name" value="S-ADENOSYL-L-METHIONINE-DEPENDENT METHYLTRANSFERASES SUPERFAMILY PROTEIN"/>
    <property type="match status" value="1"/>
</dbReference>
<evidence type="ECO:0000313" key="2">
    <source>
        <dbReference type="Proteomes" id="UP000525652"/>
    </source>
</evidence>
<dbReference type="Pfam" id="PF06962">
    <property type="entry name" value="rRNA_methylase"/>
    <property type="match status" value="1"/>
</dbReference>
<dbReference type="GO" id="GO:0008168">
    <property type="term" value="F:methyltransferase activity"/>
    <property type="evidence" value="ECO:0007669"/>
    <property type="project" value="UniProtKB-KW"/>
</dbReference>
<sequence length="202" mass="22086">MSASETIASPAIPLYRQAQEWLLPALQPGAAYAVDATCGNGHDTLFLCNALGSDQSVIGFDLQSEAIESTRERLRKHHFHPILLRENHSQLEEALDRNSIGSIQAAIFNLGYLPGGDHSLTTQPPSTLLAIQAILSRATSHFRLSIVAYRGHPGGLEEASQIRNFLRNLPSDRFTFVQKEGQNHETGPIFLGIGPHESNPTN</sequence>
<dbReference type="InterPro" id="IPR010719">
    <property type="entry name" value="MnmM_MeTrfase"/>
</dbReference>
<comment type="caution">
    <text evidence="1">The sequence shown here is derived from an EMBL/GenBank/DDBJ whole genome shotgun (WGS) entry which is preliminary data.</text>
</comment>
<name>A0A7X1B100_9BACT</name>
<dbReference type="Proteomes" id="UP000525652">
    <property type="component" value="Unassembled WGS sequence"/>
</dbReference>
<dbReference type="SUPFAM" id="SSF53335">
    <property type="entry name" value="S-adenosyl-L-methionine-dependent methyltransferases"/>
    <property type="match status" value="1"/>
</dbReference>
<dbReference type="PANTHER" id="PTHR35276:SF1">
    <property type="entry name" value="TRNA (MNM(5)S(2)U34)-METHYLTRANSFERASE, CHLOROPLASTIC"/>
    <property type="match status" value="1"/>
</dbReference>
<accession>A0A7X1B100</accession>
<dbReference type="GO" id="GO:0032259">
    <property type="term" value="P:methylation"/>
    <property type="evidence" value="ECO:0007669"/>
    <property type="project" value="UniProtKB-KW"/>
</dbReference>
<reference evidence="1 2" key="1">
    <citation type="submission" date="2020-07" db="EMBL/GenBank/DDBJ databases">
        <authorList>
            <person name="Feng X."/>
        </authorList>
    </citation>
    <scope>NUCLEOTIDE SEQUENCE [LARGE SCALE GENOMIC DNA]</scope>
    <source>
        <strain evidence="1 2">JCM14086</strain>
    </source>
</reference>
<keyword evidence="1" id="KW-0489">Methyltransferase</keyword>